<feature type="transmembrane region" description="Helical" evidence="9">
    <location>
        <begin position="59"/>
        <end position="81"/>
    </location>
</feature>
<keyword evidence="4 9" id="KW-0812">Transmembrane</keyword>
<evidence type="ECO:0000313" key="10">
    <source>
        <dbReference type="EMBL" id="SHN12112.1"/>
    </source>
</evidence>
<protein>
    <submittedName>
        <fullName evidence="10">Amino acid/amide ABC transporter membrane protein 1, HAAT family</fullName>
    </submittedName>
</protein>
<feature type="transmembrane region" description="Helical" evidence="9">
    <location>
        <begin position="136"/>
        <end position="160"/>
    </location>
</feature>
<dbReference type="CDD" id="cd06582">
    <property type="entry name" value="TM_PBP1_LivH_like"/>
    <property type="match status" value="1"/>
</dbReference>
<keyword evidence="6 9" id="KW-1133">Transmembrane helix</keyword>
<dbReference type="AlphaFoldDB" id="A0A1M7P681"/>
<dbReference type="PANTHER" id="PTHR11795">
    <property type="entry name" value="BRANCHED-CHAIN AMINO ACID TRANSPORT SYSTEM PERMEASE PROTEIN LIVH"/>
    <property type="match status" value="1"/>
</dbReference>
<keyword evidence="3" id="KW-1003">Cell membrane</keyword>
<keyword evidence="2" id="KW-0813">Transport</keyword>
<comment type="subcellular location">
    <subcellularLocation>
        <location evidence="1">Cell membrane</location>
        <topology evidence="1">Multi-pass membrane protein</topology>
    </subcellularLocation>
</comment>
<dbReference type="OrthoDB" id="9807115at2"/>
<accession>A0A1M7P681</accession>
<dbReference type="InterPro" id="IPR052157">
    <property type="entry name" value="BCAA_transport_permease"/>
</dbReference>
<evidence type="ECO:0000256" key="4">
    <source>
        <dbReference type="ARBA" id="ARBA00022692"/>
    </source>
</evidence>
<dbReference type="RefSeq" id="WP_073015277.1">
    <property type="nucleotide sequence ID" value="NZ_FRBW01000006.1"/>
</dbReference>
<evidence type="ECO:0000256" key="1">
    <source>
        <dbReference type="ARBA" id="ARBA00004651"/>
    </source>
</evidence>
<keyword evidence="7 9" id="KW-0472">Membrane</keyword>
<name>A0A1M7P681_9HYPH</name>
<dbReference type="GO" id="GO:0006865">
    <property type="term" value="P:amino acid transport"/>
    <property type="evidence" value="ECO:0007669"/>
    <property type="project" value="UniProtKB-KW"/>
</dbReference>
<keyword evidence="11" id="KW-1185">Reference proteome</keyword>
<reference evidence="10 11" key="1">
    <citation type="submission" date="2016-11" db="EMBL/GenBank/DDBJ databases">
        <authorList>
            <person name="Jaros S."/>
            <person name="Januszkiewicz K."/>
            <person name="Wedrychowicz H."/>
        </authorList>
    </citation>
    <scope>NUCLEOTIDE SEQUENCE [LARGE SCALE GENOMIC DNA]</scope>
    <source>
        <strain evidence="10 11">DSM 22153</strain>
    </source>
</reference>
<dbReference type="GO" id="GO:0022857">
    <property type="term" value="F:transmembrane transporter activity"/>
    <property type="evidence" value="ECO:0007669"/>
    <property type="project" value="InterPro"/>
</dbReference>
<evidence type="ECO:0000256" key="2">
    <source>
        <dbReference type="ARBA" id="ARBA00022448"/>
    </source>
</evidence>
<dbReference type="InterPro" id="IPR001851">
    <property type="entry name" value="ABC_transp_permease"/>
</dbReference>
<dbReference type="STRING" id="735517.SAMN05444272_4140"/>
<dbReference type="PANTHER" id="PTHR11795:SF445">
    <property type="entry name" value="AMINO ACID ABC TRANSPORTER PERMEASE PROTEIN"/>
    <property type="match status" value="1"/>
</dbReference>
<evidence type="ECO:0000256" key="5">
    <source>
        <dbReference type="ARBA" id="ARBA00022970"/>
    </source>
</evidence>
<evidence type="ECO:0000256" key="6">
    <source>
        <dbReference type="ARBA" id="ARBA00022989"/>
    </source>
</evidence>
<feature type="transmembrane region" description="Helical" evidence="9">
    <location>
        <begin position="267"/>
        <end position="286"/>
    </location>
</feature>
<evidence type="ECO:0000256" key="3">
    <source>
        <dbReference type="ARBA" id="ARBA00022475"/>
    </source>
</evidence>
<evidence type="ECO:0000256" key="8">
    <source>
        <dbReference type="ARBA" id="ARBA00037998"/>
    </source>
</evidence>
<organism evidence="10 11">
    <name type="scientific">Roseibium suaedae</name>
    <dbReference type="NCBI Taxonomy" id="735517"/>
    <lineage>
        <taxon>Bacteria</taxon>
        <taxon>Pseudomonadati</taxon>
        <taxon>Pseudomonadota</taxon>
        <taxon>Alphaproteobacteria</taxon>
        <taxon>Hyphomicrobiales</taxon>
        <taxon>Stappiaceae</taxon>
        <taxon>Roseibium</taxon>
    </lineage>
</organism>
<dbReference type="Proteomes" id="UP000186002">
    <property type="component" value="Unassembled WGS sequence"/>
</dbReference>
<evidence type="ECO:0000313" key="11">
    <source>
        <dbReference type="Proteomes" id="UP000186002"/>
    </source>
</evidence>
<feature type="transmembrane region" description="Helical" evidence="9">
    <location>
        <begin position="93"/>
        <end position="116"/>
    </location>
</feature>
<keyword evidence="5" id="KW-0029">Amino-acid transport</keyword>
<feature type="transmembrane region" description="Helical" evidence="9">
    <location>
        <begin position="6"/>
        <end position="30"/>
    </location>
</feature>
<gene>
    <name evidence="10" type="ORF">SAMN05444272_4140</name>
</gene>
<dbReference type="GO" id="GO:0005886">
    <property type="term" value="C:plasma membrane"/>
    <property type="evidence" value="ECO:0007669"/>
    <property type="project" value="UniProtKB-SubCell"/>
</dbReference>
<feature type="transmembrane region" description="Helical" evidence="9">
    <location>
        <begin position="37"/>
        <end position="53"/>
    </location>
</feature>
<evidence type="ECO:0000256" key="7">
    <source>
        <dbReference type="ARBA" id="ARBA00023136"/>
    </source>
</evidence>
<feature type="transmembrane region" description="Helical" evidence="9">
    <location>
        <begin position="188"/>
        <end position="212"/>
    </location>
</feature>
<evidence type="ECO:0000256" key="9">
    <source>
        <dbReference type="SAM" id="Phobius"/>
    </source>
</evidence>
<sequence length="293" mass="31096">MLAQQLVNGLVLGATYALFALGLTLMFGVLRVINLTYGFYFSVGALVALWLARSVGLPIWAVVLLGGVAAGLVAVVVDGVLLTRLRRTKAGELPSLMVTLGAVLALYSLSAIWLGTEIQRFPFDFVDSSAFEIGDLRISLVQILIVCVTFALVGLLFVLLHYTRVGLMIRALAENEDTARLMGINVDAIVIVVSFVSGLLGGVGGVLIGLNFNAIQPFMGETMMLRGFAVIIIGGLGDIRGALIAGVLLGMFEVLTASYISSSAKEAVAFGALVLTLWFRPTGLFGRKEVKRA</sequence>
<comment type="similarity">
    <text evidence="8">Belongs to the binding-protein-dependent transport system permease family. LivHM subfamily.</text>
</comment>
<proteinExistence type="inferred from homology"/>
<dbReference type="Pfam" id="PF02653">
    <property type="entry name" value="BPD_transp_2"/>
    <property type="match status" value="1"/>
</dbReference>
<dbReference type="EMBL" id="FRBW01000006">
    <property type="protein sequence ID" value="SHN12112.1"/>
    <property type="molecule type" value="Genomic_DNA"/>
</dbReference>